<organism evidence="9 10">
    <name type="scientific">Rehmannia glutinosa</name>
    <name type="common">Chinese foxglove</name>
    <dbReference type="NCBI Taxonomy" id="99300"/>
    <lineage>
        <taxon>Eukaryota</taxon>
        <taxon>Viridiplantae</taxon>
        <taxon>Streptophyta</taxon>
        <taxon>Embryophyta</taxon>
        <taxon>Tracheophyta</taxon>
        <taxon>Spermatophyta</taxon>
        <taxon>Magnoliopsida</taxon>
        <taxon>eudicotyledons</taxon>
        <taxon>Gunneridae</taxon>
        <taxon>Pentapetalae</taxon>
        <taxon>asterids</taxon>
        <taxon>lamiids</taxon>
        <taxon>Lamiales</taxon>
        <taxon>Orobanchaceae</taxon>
        <taxon>Rehmannieae</taxon>
        <taxon>Rehmannia</taxon>
    </lineage>
</organism>
<keyword evidence="5" id="KW-0611">Plant defense</keyword>
<dbReference type="PANTHER" id="PTHR19338:SF66">
    <property type="entry name" value="NB-ARC DOMAIN-CONTAINING PROTEIN"/>
    <property type="match status" value="1"/>
</dbReference>
<reference evidence="9 10" key="1">
    <citation type="journal article" date="2021" name="Comput. Struct. Biotechnol. J.">
        <title>De novo genome assembly of the potent medicinal plant Rehmannia glutinosa using nanopore technology.</title>
        <authorList>
            <person name="Ma L."/>
            <person name="Dong C."/>
            <person name="Song C."/>
            <person name="Wang X."/>
            <person name="Zheng X."/>
            <person name="Niu Y."/>
            <person name="Chen S."/>
            <person name="Feng W."/>
        </authorList>
    </citation>
    <scope>NUCLEOTIDE SEQUENCE [LARGE SCALE GENOMIC DNA]</scope>
    <source>
        <strain evidence="9">DH-2019</strain>
    </source>
</reference>
<dbReference type="CDD" id="cd14798">
    <property type="entry name" value="RX-CC_like"/>
    <property type="match status" value="1"/>
</dbReference>
<evidence type="ECO:0000256" key="7">
    <source>
        <dbReference type="SAM" id="Coils"/>
    </source>
</evidence>
<evidence type="ECO:0000313" key="9">
    <source>
        <dbReference type="EMBL" id="KAK6161760.1"/>
    </source>
</evidence>
<evidence type="ECO:0000256" key="2">
    <source>
        <dbReference type="ARBA" id="ARBA00022614"/>
    </source>
</evidence>
<keyword evidence="7" id="KW-0175">Coiled coil</keyword>
<proteinExistence type="inferred from homology"/>
<name>A0ABR0XRS1_REHGL</name>
<gene>
    <name evidence="9" type="ORF">DH2020_005141</name>
</gene>
<dbReference type="Gene3D" id="1.20.5.4130">
    <property type="match status" value="1"/>
</dbReference>
<evidence type="ECO:0000256" key="4">
    <source>
        <dbReference type="ARBA" id="ARBA00022741"/>
    </source>
</evidence>
<dbReference type="InterPro" id="IPR041118">
    <property type="entry name" value="Rx_N"/>
</dbReference>
<keyword evidence="3" id="KW-0677">Repeat</keyword>
<dbReference type="Proteomes" id="UP001318860">
    <property type="component" value="Unassembled WGS sequence"/>
</dbReference>
<comment type="similarity">
    <text evidence="1">Belongs to the disease resistance NB-LRR family.</text>
</comment>
<sequence length="235" mass="26963">MAEAVVSIALETLRDLLLEEARFLSGVSKEAKGLEKQLKEIQCLLQDADRRKHESKTVLNWIAEIKDLTYRSEDAIEAYAFHVSSRRGWAFNSRHLLQRFSRALNHIASEISEVRSEIARVSKSMQEYGIGSIIQREISIANDNMKWKRQTFPFENEDCFIGKEDELKRLVSFAVDQNKQNRVISIWGMGGIGKTTIAKKSTITSRPNVVLNVLHGFASLNNVKLDRFWRRYSSS</sequence>
<keyword evidence="4" id="KW-0547">Nucleotide-binding</keyword>
<dbReference type="Pfam" id="PF18052">
    <property type="entry name" value="Rx_N"/>
    <property type="match status" value="1"/>
</dbReference>
<evidence type="ECO:0000256" key="6">
    <source>
        <dbReference type="ARBA" id="ARBA00022840"/>
    </source>
</evidence>
<keyword evidence="2" id="KW-0433">Leucine-rich repeat</keyword>
<evidence type="ECO:0000256" key="1">
    <source>
        <dbReference type="ARBA" id="ARBA00008894"/>
    </source>
</evidence>
<accession>A0ABR0XRS1</accession>
<feature type="coiled-coil region" evidence="7">
    <location>
        <begin position="24"/>
        <end position="51"/>
    </location>
</feature>
<evidence type="ECO:0000313" key="10">
    <source>
        <dbReference type="Proteomes" id="UP001318860"/>
    </source>
</evidence>
<comment type="caution">
    <text evidence="9">The sequence shown here is derived from an EMBL/GenBank/DDBJ whole genome shotgun (WGS) entry which is preliminary data.</text>
</comment>
<feature type="domain" description="Disease resistance N-terminal" evidence="8">
    <location>
        <begin position="5"/>
        <end position="93"/>
    </location>
</feature>
<protein>
    <recommendedName>
        <fullName evidence="8">Disease resistance N-terminal domain-containing protein</fullName>
    </recommendedName>
</protein>
<dbReference type="InterPro" id="IPR038005">
    <property type="entry name" value="RX-like_CC"/>
</dbReference>
<dbReference type="PANTHER" id="PTHR19338">
    <property type="entry name" value="TRANSLOCASE OF INNER MITOCHONDRIAL MEMBRANE 13 HOMOLOG"/>
    <property type="match status" value="1"/>
</dbReference>
<keyword evidence="10" id="KW-1185">Reference proteome</keyword>
<evidence type="ECO:0000256" key="5">
    <source>
        <dbReference type="ARBA" id="ARBA00022821"/>
    </source>
</evidence>
<evidence type="ECO:0000256" key="3">
    <source>
        <dbReference type="ARBA" id="ARBA00022737"/>
    </source>
</evidence>
<dbReference type="Gene3D" id="3.40.50.300">
    <property type="entry name" value="P-loop containing nucleotide triphosphate hydrolases"/>
    <property type="match status" value="1"/>
</dbReference>
<dbReference type="SUPFAM" id="SSF52540">
    <property type="entry name" value="P-loop containing nucleoside triphosphate hydrolases"/>
    <property type="match status" value="1"/>
</dbReference>
<keyword evidence="6" id="KW-0067">ATP-binding</keyword>
<dbReference type="InterPro" id="IPR027417">
    <property type="entry name" value="P-loop_NTPase"/>
</dbReference>
<evidence type="ECO:0000259" key="8">
    <source>
        <dbReference type="Pfam" id="PF18052"/>
    </source>
</evidence>
<dbReference type="EMBL" id="JABTTQ020000003">
    <property type="protein sequence ID" value="KAK6161760.1"/>
    <property type="molecule type" value="Genomic_DNA"/>
</dbReference>